<dbReference type="SUPFAM" id="SSF54236">
    <property type="entry name" value="Ubiquitin-like"/>
    <property type="match status" value="1"/>
</dbReference>
<dbReference type="Gene3D" id="3.10.20.90">
    <property type="entry name" value="Phosphatidylinositol 3-kinase Catalytic Subunit, Chain A, domain 1"/>
    <property type="match status" value="1"/>
</dbReference>
<name>A0ABD3NAX5_9STRA</name>
<feature type="compositionally biased region" description="Low complexity" evidence="1">
    <location>
        <begin position="320"/>
        <end position="339"/>
    </location>
</feature>
<dbReference type="InterPro" id="IPR000626">
    <property type="entry name" value="Ubiquitin-like_dom"/>
</dbReference>
<feature type="region of interest" description="Disordered" evidence="1">
    <location>
        <begin position="1127"/>
        <end position="1157"/>
    </location>
</feature>
<feature type="compositionally biased region" description="Basic and acidic residues" evidence="1">
    <location>
        <begin position="76"/>
        <end position="90"/>
    </location>
</feature>
<organism evidence="3 4">
    <name type="scientific">Discostella pseudostelligera</name>
    <dbReference type="NCBI Taxonomy" id="259834"/>
    <lineage>
        <taxon>Eukaryota</taxon>
        <taxon>Sar</taxon>
        <taxon>Stramenopiles</taxon>
        <taxon>Ochrophyta</taxon>
        <taxon>Bacillariophyta</taxon>
        <taxon>Coscinodiscophyceae</taxon>
        <taxon>Thalassiosirophycidae</taxon>
        <taxon>Stephanodiscales</taxon>
        <taxon>Stephanodiscaceae</taxon>
        <taxon>Discostella</taxon>
    </lineage>
</organism>
<evidence type="ECO:0000313" key="4">
    <source>
        <dbReference type="Proteomes" id="UP001530293"/>
    </source>
</evidence>
<feature type="compositionally biased region" description="Acidic residues" evidence="1">
    <location>
        <begin position="1173"/>
        <end position="1187"/>
    </location>
</feature>
<gene>
    <name evidence="3" type="ORF">ACHAWU_007066</name>
</gene>
<feature type="compositionally biased region" description="Basic residues" evidence="1">
    <location>
        <begin position="59"/>
        <end position="75"/>
    </location>
</feature>
<feature type="compositionally biased region" description="Polar residues" evidence="1">
    <location>
        <begin position="988"/>
        <end position="1001"/>
    </location>
</feature>
<feature type="compositionally biased region" description="Low complexity" evidence="1">
    <location>
        <begin position="41"/>
        <end position="50"/>
    </location>
</feature>
<feature type="region of interest" description="Disordered" evidence="1">
    <location>
        <begin position="320"/>
        <end position="340"/>
    </location>
</feature>
<reference evidence="3 4" key="1">
    <citation type="submission" date="2024-10" db="EMBL/GenBank/DDBJ databases">
        <title>Updated reference genomes for cyclostephanoid diatoms.</title>
        <authorList>
            <person name="Roberts W.R."/>
            <person name="Alverson A.J."/>
        </authorList>
    </citation>
    <scope>NUCLEOTIDE SEQUENCE [LARGE SCALE GENOMIC DNA]</scope>
    <source>
        <strain evidence="3 4">AJA232-27</strain>
    </source>
</reference>
<sequence length="1292" mass="135890">MTSAWSLSIKTVGRRRFHSAAAPPPPCATKDHEDDGIKLFNSSSNDSSPSDDNHDIHSRSHQLHQHQHQPHHHQQHPNDHHHNNNHHSDASESNFTIIVHPDDPLYSLHEKIQLVTGLKAEEQRLIYRGRIINCTASTSSGANTASSNSADRSNGGSSLQQHHHYHSEQNPSTSSASASTTGTPTSTELCVKDVTGLCDKQTIHLVPRIIANNNSSSSSNANNQRNSTTISTSSTTNTTGDEEAEFAERLLLGTNAGGGGGGGGGILGALLGGGINHTTTTTTATTATTTAPSTTSASVASLSGEAGLSLLAALLGVSSSSASPTTTTAATSAGLAEGGDTNTNASATLAGGGGGEGIVVLGGNDDGTGFDTTTINGLGALGGLFSGMGIPMGEGVGIATGADAAVATTTSSANDANAAATTTTADRTSLGYARPRLRPANTSSTRRIRRNAIPSSSISSSTLNSSLAAARATAARLTEADIRLPDPGSVEPVRQGLLTLHTLLGNALPSSSDNRRMTTSSTVEGEEGAEELLLPPQPSVRSPSVRSPLDSHRQWYRGQWLDVLDTVHQWLEATVVDIVLPSDILPDLDADRHLGENGVSRRRTTTTLRRSPPDAVVSANDLEGRRRLLLELVPRDDDDDDDDEDKNENDDESDSSPVTQSRRRNRTSQLLPSPDEGYYYRPRPENHNVQLLLIHYNGWPHRWDEWIRSDSERIRPFRTRTRHRMTTSLAAGTAYGGTAGGTANNILACPTPQAIFSASPSTAITDDDDDVVSERSGMLVELSRVVQGVNDLLSSAASAAAHSSPASGVDSLSTESPHLPWRTTNNGVEGGGTRAASPSATISSNQHTRLDRAQLRQLAPLLDRLGRTLTDAAPHIAALADSLPHQPVRQSHYASVGIDATSDNHLNATVSSQSAADDEEADPFQLLAARASHLYFGIGDSNTEDNSQVHGQEDLVHEETRSIIDPDLTDFVNGMVNTTRNLGGVGSGRNSQRDGSNGDQTGSSLLASYLASMGGTAGAGFADTNRFAAGTHSIGNDNNPRVIRMGGGGSGSGGGPGIDIHIHAIVTGPGMGVFGGMGGFPFDNVGVGATTPTASPRNNQHNQFFHRASPAVASPTENNDDADLFSELYSESPDPVNLHGEDNSHGEEIDRDGFDGSDLGHLFEECLSIEEEASFDNDEDDNDDEDKAAENKDDANDDSINGSMLSLSEIESHGNTSEISPALTASASSVSLVPNVPPISVMQADVIGSNENLGVPALRRSSPSLGNRLFRRTFGRLSLPSRRSSERDSRRG</sequence>
<feature type="compositionally biased region" description="Polar residues" evidence="1">
    <location>
        <begin position="151"/>
        <end position="160"/>
    </location>
</feature>
<feature type="compositionally biased region" description="Low complexity" evidence="1">
    <location>
        <begin position="137"/>
        <end position="150"/>
    </location>
</feature>
<dbReference type="EMBL" id="JALLBG020000049">
    <property type="protein sequence ID" value="KAL3769860.1"/>
    <property type="molecule type" value="Genomic_DNA"/>
</dbReference>
<dbReference type="InterPro" id="IPR016197">
    <property type="entry name" value="Chromo-like_dom_sf"/>
</dbReference>
<feature type="region of interest" description="Disordered" evidence="1">
    <location>
        <begin position="803"/>
        <end position="847"/>
    </location>
</feature>
<evidence type="ECO:0000259" key="2">
    <source>
        <dbReference type="Pfam" id="PF00240"/>
    </source>
</evidence>
<dbReference type="PANTHER" id="PTHR16021:SF13">
    <property type="entry name" value="ETS DOMAIN-CONTAINING PROTEIN-RELATED"/>
    <property type="match status" value="1"/>
</dbReference>
<feature type="compositionally biased region" description="Polar residues" evidence="1">
    <location>
        <begin position="836"/>
        <end position="847"/>
    </location>
</feature>
<proteinExistence type="predicted"/>
<feature type="region of interest" description="Disordered" evidence="1">
    <location>
        <begin position="587"/>
        <end position="682"/>
    </location>
</feature>
<feature type="region of interest" description="Disordered" evidence="1">
    <location>
        <begin position="15"/>
        <end position="90"/>
    </location>
</feature>
<accession>A0ABD3NAX5</accession>
<dbReference type="CDD" id="cd17039">
    <property type="entry name" value="Ubl_ubiquitin_like"/>
    <property type="match status" value="1"/>
</dbReference>
<protein>
    <recommendedName>
        <fullName evidence="2">Ubiquitin-like domain-containing protein</fullName>
    </recommendedName>
</protein>
<feature type="compositionally biased region" description="Polar residues" evidence="1">
    <location>
        <begin position="810"/>
        <end position="827"/>
    </location>
</feature>
<dbReference type="Proteomes" id="UP001530293">
    <property type="component" value="Unassembled WGS sequence"/>
</dbReference>
<feature type="compositionally biased region" description="Acidic residues" evidence="1">
    <location>
        <begin position="636"/>
        <end position="654"/>
    </location>
</feature>
<feature type="compositionally biased region" description="Low complexity" evidence="1">
    <location>
        <begin position="531"/>
        <end position="548"/>
    </location>
</feature>
<feature type="compositionally biased region" description="Basic and acidic residues" evidence="1">
    <location>
        <begin position="1139"/>
        <end position="1154"/>
    </location>
</feature>
<feature type="region of interest" description="Disordered" evidence="1">
    <location>
        <begin position="1173"/>
        <end position="1202"/>
    </location>
</feature>
<feature type="region of interest" description="Disordered" evidence="1">
    <location>
        <begin position="137"/>
        <end position="186"/>
    </location>
</feature>
<evidence type="ECO:0000313" key="3">
    <source>
        <dbReference type="EMBL" id="KAL3769860.1"/>
    </source>
</evidence>
<feature type="compositionally biased region" description="Low complexity" evidence="1">
    <location>
        <begin position="212"/>
        <end position="239"/>
    </location>
</feature>
<feature type="region of interest" description="Disordered" evidence="1">
    <location>
        <begin position="508"/>
        <end position="548"/>
    </location>
</feature>
<dbReference type="InterPro" id="IPR052660">
    <property type="entry name" value="Erythrocyte_Invasion_ImmMod"/>
</dbReference>
<feature type="compositionally biased region" description="Low complexity" evidence="1">
    <location>
        <begin position="171"/>
        <end position="186"/>
    </location>
</feature>
<comment type="caution">
    <text evidence="3">The sequence shown here is derived from an EMBL/GenBank/DDBJ whole genome shotgun (WGS) entry which is preliminary data.</text>
</comment>
<feature type="domain" description="Ubiquitin-like" evidence="2">
    <location>
        <begin position="92"/>
        <end position="132"/>
    </location>
</feature>
<feature type="compositionally biased region" description="Basic and acidic residues" evidence="1">
    <location>
        <begin position="622"/>
        <end position="635"/>
    </location>
</feature>
<dbReference type="InterPro" id="IPR029071">
    <property type="entry name" value="Ubiquitin-like_domsf"/>
</dbReference>
<dbReference type="Gene3D" id="2.30.30.140">
    <property type="match status" value="1"/>
</dbReference>
<dbReference type="PANTHER" id="PTHR16021">
    <property type="entry name" value="MANSC DOMAIN CONTAINING PROTEIN 1"/>
    <property type="match status" value="1"/>
</dbReference>
<feature type="region of interest" description="Disordered" evidence="1">
    <location>
        <begin position="979"/>
        <end position="1001"/>
    </location>
</feature>
<dbReference type="SUPFAM" id="SSF54160">
    <property type="entry name" value="Chromo domain-like"/>
    <property type="match status" value="1"/>
</dbReference>
<evidence type="ECO:0000256" key="1">
    <source>
        <dbReference type="SAM" id="MobiDB-lite"/>
    </source>
</evidence>
<feature type="compositionally biased region" description="Polar residues" evidence="1">
    <location>
        <begin position="508"/>
        <end position="523"/>
    </location>
</feature>
<keyword evidence="4" id="KW-1185">Reference proteome</keyword>
<dbReference type="Pfam" id="PF00240">
    <property type="entry name" value="ubiquitin"/>
    <property type="match status" value="1"/>
</dbReference>
<feature type="region of interest" description="Disordered" evidence="1">
    <location>
        <begin position="212"/>
        <end position="241"/>
    </location>
</feature>